<gene>
    <name evidence="2" type="ORF">G5C33_04305</name>
</gene>
<keyword evidence="1" id="KW-0732">Signal</keyword>
<evidence type="ECO:0000313" key="3">
    <source>
        <dbReference type="Proteomes" id="UP000501568"/>
    </source>
</evidence>
<dbReference type="AlphaFoldDB" id="A0A6G6Y2D2"/>
<dbReference type="RefSeq" id="WP_165326083.1">
    <property type="nucleotide sequence ID" value="NZ_CP049109.1"/>
</dbReference>
<dbReference type="Proteomes" id="UP000501568">
    <property type="component" value="Chromosome"/>
</dbReference>
<sequence length="79" mass="7946">MRKALLISIAAGAALTLSACGESAQNETAEASEAMAGDTNTMGEAVNDTEAAMDAAFGVAENSYDTVANAVEETADDVE</sequence>
<evidence type="ECO:0000256" key="1">
    <source>
        <dbReference type="SAM" id="SignalP"/>
    </source>
</evidence>
<evidence type="ECO:0008006" key="4">
    <source>
        <dbReference type="Google" id="ProtNLM"/>
    </source>
</evidence>
<feature type="chain" id="PRO_5026047598" description="Circumsporozoite protein" evidence="1">
    <location>
        <begin position="20"/>
        <end position="79"/>
    </location>
</feature>
<dbReference type="PROSITE" id="PS51257">
    <property type="entry name" value="PROKAR_LIPOPROTEIN"/>
    <property type="match status" value="1"/>
</dbReference>
<feature type="signal peptide" evidence="1">
    <location>
        <begin position="1"/>
        <end position="19"/>
    </location>
</feature>
<evidence type="ECO:0000313" key="2">
    <source>
        <dbReference type="EMBL" id="QIG79082.1"/>
    </source>
</evidence>
<name>A0A6G6Y2D2_9SPHN</name>
<proteinExistence type="predicted"/>
<keyword evidence="3" id="KW-1185">Reference proteome</keyword>
<dbReference type="EMBL" id="CP049109">
    <property type="protein sequence ID" value="QIG79082.1"/>
    <property type="molecule type" value="Genomic_DNA"/>
</dbReference>
<reference evidence="2 3" key="1">
    <citation type="submission" date="2020-02" db="EMBL/GenBank/DDBJ databases">
        <authorList>
            <person name="Zheng R.K."/>
            <person name="Sun C.M."/>
        </authorList>
    </citation>
    <scope>NUCLEOTIDE SEQUENCE [LARGE SCALE GENOMIC DNA]</scope>
    <source>
        <strain evidence="3">zrk23</strain>
    </source>
</reference>
<dbReference type="KEGG" id="spzr:G5C33_04305"/>
<accession>A0A6G6Y2D2</accession>
<organism evidence="2 3">
    <name type="scientific">Stakelama tenebrarum</name>
    <dbReference type="NCBI Taxonomy" id="2711215"/>
    <lineage>
        <taxon>Bacteria</taxon>
        <taxon>Pseudomonadati</taxon>
        <taxon>Pseudomonadota</taxon>
        <taxon>Alphaproteobacteria</taxon>
        <taxon>Sphingomonadales</taxon>
        <taxon>Sphingomonadaceae</taxon>
        <taxon>Stakelama</taxon>
    </lineage>
</organism>
<protein>
    <recommendedName>
        <fullName evidence="4">Circumsporozoite protein</fullName>
    </recommendedName>
</protein>